<protein>
    <submittedName>
        <fullName evidence="5">Chromobox protein 3</fullName>
    </submittedName>
</protein>
<comment type="subcellular location">
    <subcellularLocation>
        <location evidence="1">Nucleus</location>
    </subcellularLocation>
</comment>
<evidence type="ECO:0000256" key="3">
    <source>
        <dbReference type="SAM" id="MobiDB-lite"/>
    </source>
</evidence>
<keyword evidence="6" id="KW-1185">Reference proteome</keyword>
<dbReference type="GO" id="GO:0005634">
    <property type="term" value="C:nucleus"/>
    <property type="evidence" value="ECO:0007669"/>
    <property type="project" value="UniProtKB-SubCell"/>
</dbReference>
<dbReference type="SMART" id="SM00298">
    <property type="entry name" value="CHROMO"/>
    <property type="match status" value="1"/>
</dbReference>
<keyword evidence="2" id="KW-0539">Nucleus</keyword>
<reference evidence="5" key="1">
    <citation type="submission" date="2016-10" db="EMBL/GenBank/DDBJ databases">
        <authorList>
            <person name="Benchimol M."/>
            <person name="Almeida L.G."/>
            <person name="Vasconcelos A.T."/>
            <person name="Perreira-Neves A."/>
            <person name="Rosa I.A."/>
            <person name="Tasca T."/>
            <person name="Bogo M.R."/>
            <person name="de Souza W."/>
        </authorList>
    </citation>
    <scope>NUCLEOTIDE SEQUENCE [LARGE SCALE GENOMIC DNA]</scope>
    <source>
        <strain evidence="5">K</strain>
    </source>
</reference>
<dbReference type="CDD" id="cd00024">
    <property type="entry name" value="CD_CSD"/>
    <property type="match status" value="1"/>
</dbReference>
<dbReference type="OrthoDB" id="433924at2759"/>
<dbReference type="InterPro" id="IPR051219">
    <property type="entry name" value="Heterochromatin_chromo-domain"/>
</dbReference>
<dbReference type="GeneID" id="94825618"/>
<evidence type="ECO:0000256" key="2">
    <source>
        <dbReference type="ARBA" id="ARBA00023242"/>
    </source>
</evidence>
<feature type="region of interest" description="Disordered" evidence="3">
    <location>
        <begin position="1"/>
        <end position="22"/>
    </location>
</feature>
<organism evidence="5 6">
    <name type="scientific">Tritrichomonas foetus</name>
    <dbReference type="NCBI Taxonomy" id="1144522"/>
    <lineage>
        <taxon>Eukaryota</taxon>
        <taxon>Metamonada</taxon>
        <taxon>Parabasalia</taxon>
        <taxon>Tritrichomonadida</taxon>
        <taxon>Tritrichomonadidae</taxon>
        <taxon>Tritrichomonas</taxon>
    </lineage>
</organism>
<dbReference type="Pfam" id="PF00385">
    <property type="entry name" value="Chromo"/>
    <property type="match status" value="1"/>
</dbReference>
<dbReference type="PANTHER" id="PTHR22812">
    <property type="entry name" value="CHROMOBOX PROTEIN"/>
    <property type="match status" value="1"/>
</dbReference>
<evidence type="ECO:0000313" key="5">
    <source>
        <dbReference type="EMBL" id="OHT15493.1"/>
    </source>
</evidence>
<comment type="caution">
    <text evidence="5">The sequence shown here is derived from an EMBL/GenBank/DDBJ whole genome shotgun (WGS) entry which is preliminary data.</text>
</comment>
<proteinExistence type="predicted"/>
<dbReference type="EMBL" id="MLAK01000217">
    <property type="protein sequence ID" value="OHT15493.1"/>
    <property type="molecule type" value="Genomic_DNA"/>
</dbReference>
<gene>
    <name evidence="5" type="primary">Cbx3</name>
    <name evidence="5" type="ORF">TRFO_02801</name>
</gene>
<name>A0A1J4L0U0_9EUKA</name>
<dbReference type="SUPFAM" id="SSF54160">
    <property type="entry name" value="Chromo domain-like"/>
    <property type="match status" value="1"/>
</dbReference>
<dbReference type="Gene3D" id="2.40.50.40">
    <property type="match status" value="1"/>
</dbReference>
<dbReference type="Proteomes" id="UP000179807">
    <property type="component" value="Unassembled WGS sequence"/>
</dbReference>
<evidence type="ECO:0000313" key="6">
    <source>
        <dbReference type="Proteomes" id="UP000179807"/>
    </source>
</evidence>
<dbReference type="VEuPathDB" id="TrichDB:TRFO_02801"/>
<dbReference type="AlphaFoldDB" id="A0A1J4L0U0"/>
<evidence type="ECO:0000259" key="4">
    <source>
        <dbReference type="PROSITE" id="PS50013"/>
    </source>
</evidence>
<dbReference type="InterPro" id="IPR000953">
    <property type="entry name" value="Chromo/chromo_shadow_dom"/>
</dbReference>
<evidence type="ECO:0000256" key="1">
    <source>
        <dbReference type="ARBA" id="ARBA00004123"/>
    </source>
</evidence>
<dbReference type="RefSeq" id="XP_068368629.1">
    <property type="nucleotide sequence ID" value="XM_068490914.1"/>
</dbReference>
<feature type="domain" description="Chromo" evidence="4">
    <location>
        <begin position="26"/>
        <end position="84"/>
    </location>
</feature>
<dbReference type="InterPro" id="IPR016197">
    <property type="entry name" value="Chromo-like_dom_sf"/>
</dbReference>
<dbReference type="InterPro" id="IPR023780">
    <property type="entry name" value="Chromo_domain"/>
</dbReference>
<dbReference type="PROSITE" id="PS50013">
    <property type="entry name" value="CHROMO_2"/>
    <property type="match status" value="1"/>
</dbReference>
<dbReference type="InterPro" id="IPR017984">
    <property type="entry name" value="Chromo_dom_subgr"/>
</dbReference>
<dbReference type="PRINTS" id="PR00504">
    <property type="entry name" value="CHROMODOMAIN"/>
</dbReference>
<accession>A0A1J4L0U0</accession>
<sequence length="151" mass="17828">MSIGEIAIGEANTEPGEDAEEDGEIYEVEKILADRIINGQEQYLIKWKNYPHTDNTWEQEKDLNCPEILQEYLKNRAELRKIREFAPENCTTPKSIVDAFRSNKKLFYVVRYENDNKNHTMEAKDLHKIDIIKCIDFLEQKRTFKQKSRSS</sequence>